<dbReference type="Proteomes" id="UP000266677">
    <property type="component" value="Unassembled WGS sequence"/>
</dbReference>
<dbReference type="InterPro" id="IPR035906">
    <property type="entry name" value="MetI-like_sf"/>
</dbReference>
<dbReference type="PROSITE" id="PS50928">
    <property type="entry name" value="ABC_TM1"/>
    <property type="match status" value="2"/>
</dbReference>
<evidence type="ECO:0000256" key="6">
    <source>
        <dbReference type="ARBA" id="ARBA00022989"/>
    </source>
</evidence>
<proteinExistence type="inferred from homology"/>
<keyword evidence="11" id="KW-1185">Reference proteome</keyword>
<reference evidence="10 11" key="1">
    <citation type="submission" date="2018-09" db="EMBL/GenBank/DDBJ databases">
        <title>YIM PH21274 draft genome.</title>
        <authorList>
            <person name="Miao C."/>
        </authorList>
    </citation>
    <scope>NUCLEOTIDE SEQUENCE [LARGE SCALE GENOMIC DNA]</scope>
    <source>
        <strain evidence="10 11">YIM PH 21724</strain>
    </source>
</reference>
<dbReference type="OrthoDB" id="5100908at2"/>
<dbReference type="RefSeq" id="WP_120043429.1">
    <property type="nucleotide sequence ID" value="NZ_QZFU01000029.1"/>
</dbReference>
<sequence length="531" mass="55850">MSSRTTLAPRARKFPARGGRLSGRVGRPGPFVTAVALLLVAATFIPLGYIVSVLIDTGSTEAARLIFRPRVGELLRNTVELVVVTVPLCVVLGVALAWVVERTEVPGGAWWGPVFAAPLAVPAFVNSYAWIGVFPTMHGLWAGVIISTMSYFPLVYLPAAATLRRLDPAVEESARALGSGPVAVFARIVLPQLRLAILGGALLISLHLLAEYGAFAMIRFDTFTTAIFEQYQSSFAGSAGSMLAGVLVLCCLVLLTAEAGVRGRARYARIGSGAQRSATRIRLGFTAIPALAGLAAVTAAALGVPLWTIGRWLRLGGAAVWDSDEIGRTLWQTIGLAATAAVVTTLCAFPVAWIAVRSTSVFARIIEGANYITSSLPGIVTALAMVTVTIHWARPFYQTVTMVVAAYVLMFLPRALVSVRAGLAQVPIGLEEVSRSLGKSGPATFFRVTLRLAAPAAAAAGALVFVAVATELTATLLLAPNGTETLALRFWSLSGELDYAAAAPYALIMIVASIPVTYLLFTQSRKAAGLS</sequence>
<evidence type="ECO:0000313" key="10">
    <source>
        <dbReference type="EMBL" id="RJO72328.1"/>
    </source>
</evidence>
<evidence type="ECO:0000256" key="8">
    <source>
        <dbReference type="RuleBase" id="RU363032"/>
    </source>
</evidence>
<feature type="transmembrane region" description="Helical" evidence="8">
    <location>
        <begin position="456"/>
        <end position="479"/>
    </location>
</feature>
<feature type="domain" description="ABC transmembrane type-1" evidence="9">
    <location>
        <begin position="330"/>
        <end position="520"/>
    </location>
</feature>
<dbReference type="PANTHER" id="PTHR43357:SF3">
    <property type="entry name" value="FE(3+)-TRANSPORT SYSTEM PERMEASE PROTEIN FBPB 2"/>
    <property type="match status" value="1"/>
</dbReference>
<keyword evidence="5 8" id="KW-0812">Transmembrane</keyword>
<feature type="transmembrane region" description="Helical" evidence="8">
    <location>
        <begin position="368"/>
        <end position="390"/>
    </location>
</feature>
<protein>
    <submittedName>
        <fullName evidence="10">Iron ABC transporter permease</fullName>
    </submittedName>
</protein>
<evidence type="ECO:0000313" key="11">
    <source>
        <dbReference type="Proteomes" id="UP000266677"/>
    </source>
</evidence>
<dbReference type="SUPFAM" id="SSF161098">
    <property type="entry name" value="MetI-like"/>
    <property type="match status" value="2"/>
</dbReference>
<keyword evidence="7 8" id="KW-0472">Membrane</keyword>
<keyword evidence="3" id="KW-1003">Cell membrane</keyword>
<keyword evidence="4" id="KW-0997">Cell inner membrane</keyword>
<comment type="subcellular location">
    <subcellularLocation>
        <location evidence="1">Cell inner membrane</location>
        <topology evidence="1">Multi-pass membrane protein</topology>
    </subcellularLocation>
    <subcellularLocation>
        <location evidence="8">Cell membrane</location>
        <topology evidence="8">Multi-pass membrane protein</topology>
    </subcellularLocation>
</comment>
<evidence type="ECO:0000256" key="2">
    <source>
        <dbReference type="ARBA" id="ARBA00022448"/>
    </source>
</evidence>
<gene>
    <name evidence="10" type="ORF">D5S18_24600</name>
</gene>
<feature type="transmembrane region" description="Helical" evidence="8">
    <location>
        <begin position="499"/>
        <end position="521"/>
    </location>
</feature>
<evidence type="ECO:0000256" key="1">
    <source>
        <dbReference type="ARBA" id="ARBA00004429"/>
    </source>
</evidence>
<keyword evidence="2 8" id="KW-0813">Transport</keyword>
<accession>A0A3A4KB64</accession>
<feature type="transmembrane region" description="Helical" evidence="8">
    <location>
        <begin position="110"/>
        <end position="133"/>
    </location>
</feature>
<dbReference type="GO" id="GO:0005886">
    <property type="term" value="C:plasma membrane"/>
    <property type="evidence" value="ECO:0007669"/>
    <property type="project" value="UniProtKB-SubCell"/>
</dbReference>
<evidence type="ECO:0000256" key="7">
    <source>
        <dbReference type="ARBA" id="ARBA00023136"/>
    </source>
</evidence>
<dbReference type="AlphaFoldDB" id="A0A3A4KB64"/>
<feature type="domain" description="ABC transmembrane type-1" evidence="9">
    <location>
        <begin position="75"/>
        <end position="260"/>
    </location>
</feature>
<evidence type="ECO:0000256" key="5">
    <source>
        <dbReference type="ARBA" id="ARBA00022692"/>
    </source>
</evidence>
<evidence type="ECO:0000256" key="3">
    <source>
        <dbReference type="ARBA" id="ARBA00022475"/>
    </source>
</evidence>
<evidence type="ECO:0000256" key="4">
    <source>
        <dbReference type="ARBA" id="ARBA00022519"/>
    </source>
</evidence>
<comment type="similarity">
    <text evidence="8">Belongs to the binding-protein-dependent transport system permease family.</text>
</comment>
<feature type="transmembrane region" description="Helical" evidence="8">
    <location>
        <begin position="78"/>
        <end position="98"/>
    </location>
</feature>
<dbReference type="PANTHER" id="PTHR43357">
    <property type="entry name" value="INNER MEMBRANE ABC TRANSPORTER PERMEASE PROTEIN YDCV"/>
    <property type="match status" value="1"/>
</dbReference>
<dbReference type="Pfam" id="PF00528">
    <property type="entry name" value="BPD_transp_1"/>
    <property type="match status" value="2"/>
</dbReference>
<dbReference type="Gene3D" id="1.10.3720.10">
    <property type="entry name" value="MetI-like"/>
    <property type="match status" value="2"/>
</dbReference>
<dbReference type="GO" id="GO:0055085">
    <property type="term" value="P:transmembrane transport"/>
    <property type="evidence" value="ECO:0007669"/>
    <property type="project" value="InterPro"/>
</dbReference>
<feature type="transmembrane region" description="Helical" evidence="8">
    <location>
        <begin position="282"/>
        <end position="310"/>
    </location>
</feature>
<feature type="transmembrane region" description="Helical" evidence="8">
    <location>
        <begin position="396"/>
        <end position="417"/>
    </location>
</feature>
<feature type="transmembrane region" description="Helical" evidence="8">
    <location>
        <begin position="140"/>
        <end position="161"/>
    </location>
</feature>
<feature type="transmembrane region" description="Helical" evidence="8">
    <location>
        <begin position="197"/>
        <end position="218"/>
    </location>
</feature>
<feature type="transmembrane region" description="Helical" evidence="8">
    <location>
        <begin position="238"/>
        <end position="261"/>
    </location>
</feature>
<dbReference type="CDD" id="cd06261">
    <property type="entry name" value="TM_PBP2"/>
    <property type="match status" value="2"/>
</dbReference>
<keyword evidence="6 8" id="KW-1133">Transmembrane helix</keyword>
<feature type="transmembrane region" description="Helical" evidence="8">
    <location>
        <begin position="330"/>
        <end position="356"/>
    </location>
</feature>
<evidence type="ECO:0000259" key="9">
    <source>
        <dbReference type="PROSITE" id="PS50928"/>
    </source>
</evidence>
<dbReference type="EMBL" id="QZFU01000029">
    <property type="protein sequence ID" value="RJO72328.1"/>
    <property type="molecule type" value="Genomic_DNA"/>
</dbReference>
<dbReference type="InterPro" id="IPR000515">
    <property type="entry name" value="MetI-like"/>
</dbReference>
<name>A0A3A4KB64_9NOCA</name>
<comment type="caution">
    <text evidence="10">The sequence shown here is derived from an EMBL/GenBank/DDBJ whole genome shotgun (WGS) entry which is preliminary data.</text>
</comment>
<organism evidence="10 11">
    <name type="scientific">Nocardia panacis</name>
    <dbReference type="NCBI Taxonomy" id="2340916"/>
    <lineage>
        <taxon>Bacteria</taxon>
        <taxon>Bacillati</taxon>
        <taxon>Actinomycetota</taxon>
        <taxon>Actinomycetes</taxon>
        <taxon>Mycobacteriales</taxon>
        <taxon>Nocardiaceae</taxon>
        <taxon>Nocardia</taxon>
    </lineage>
</organism>
<feature type="transmembrane region" description="Helical" evidence="8">
    <location>
        <begin position="31"/>
        <end position="57"/>
    </location>
</feature>